<dbReference type="AlphaFoldDB" id="A0A9P9INN8"/>
<name>A0A9P9INN8_9PLEO</name>
<dbReference type="EMBL" id="JAGMWT010000006">
    <property type="protein sequence ID" value="KAH7126976.1"/>
    <property type="molecule type" value="Genomic_DNA"/>
</dbReference>
<evidence type="ECO:0000256" key="2">
    <source>
        <dbReference type="SAM" id="Phobius"/>
    </source>
</evidence>
<protein>
    <recommendedName>
        <fullName evidence="5">Transmembrane protein</fullName>
    </recommendedName>
</protein>
<evidence type="ECO:0008006" key="5">
    <source>
        <dbReference type="Google" id="ProtNLM"/>
    </source>
</evidence>
<evidence type="ECO:0000256" key="1">
    <source>
        <dbReference type="SAM" id="MobiDB-lite"/>
    </source>
</evidence>
<feature type="compositionally biased region" description="Acidic residues" evidence="1">
    <location>
        <begin position="38"/>
        <end position="47"/>
    </location>
</feature>
<comment type="caution">
    <text evidence="3">The sequence shown here is derived from an EMBL/GenBank/DDBJ whole genome shotgun (WGS) entry which is preliminary data.</text>
</comment>
<dbReference type="Proteomes" id="UP000700596">
    <property type="component" value="Unassembled WGS sequence"/>
</dbReference>
<keyword evidence="2" id="KW-0472">Membrane</keyword>
<keyword evidence="2" id="KW-0812">Transmembrane</keyword>
<evidence type="ECO:0000313" key="4">
    <source>
        <dbReference type="Proteomes" id="UP000700596"/>
    </source>
</evidence>
<keyword evidence="2" id="KW-1133">Transmembrane helix</keyword>
<proteinExistence type="predicted"/>
<accession>A0A9P9INN8</accession>
<feature type="transmembrane region" description="Helical" evidence="2">
    <location>
        <begin position="6"/>
        <end position="26"/>
    </location>
</feature>
<gene>
    <name evidence="3" type="ORF">B0J11DRAFT_290836</name>
</gene>
<organism evidence="3 4">
    <name type="scientific">Dendryphion nanum</name>
    <dbReference type="NCBI Taxonomy" id="256645"/>
    <lineage>
        <taxon>Eukaryota</taxon>
        <taxon>Fungi</taxon>
        <taxon>Dikarya</taxon>
        <taxon>Ascomycota</taxon>
        <taxon>Pezizomycotina</taxon>
        <taxon>Dothideomycetes</taxon>
        <taxon>Pleosporomycetidae</taxon>
        <taxon>Pleosporales</taxon>
        <taxon>Torulaceae</taxon>
        <taxon>Dendryphion</taxon>
    </lineage>
</organism>
<feature type="region of interest" description="Disordered" evidence="1">
    <location>
        <begin position="32"/>
        <end position="53"/>
    </location>
</feature>
<keyword evidence="4" id="KW-1185">Reference proteome</keyword>
<reference evidence="3" key="1">
    <citation type="journal article" date="2021" name="Nat. Commun.">
        <title>Genetic determinants of endophytism in the Arabidopsis root mycobiome.</title>
        <authorList>
            <person name="Mesny F."/>
            <person name="Miyauchi S."/>
            <person name="Thiergart T."/>
            <person name="Pickel B."/>
            <person name="Atanasova L."/>
            <person name="Karlsson M."/>
            <person name="Huettel B."/>
            <person name="Barry K.W."/>
            <person name="Haridas S."/>
            <person name="Chen C."/>
            <person name="Bauer D."/>
            <person name="Andreopoulos W."/>
            <person name="Pangilinan J."/>
            <person name="LaButti K."/>
            <person name="Riley R."/>
            <person name="Lipzen A."/>
            <person name="Clum A."/>
            <person name="Drula E."/>
            <person name="Henrissat B."/>
            <person name="Kohler A."/>
            <person name="Grigoriev I.V."/>
            <person name="Martin F.M."/>
            <person name="Hacquard S."/>
        </authorList>
    </citation>
    <scope>NUCLEOTIDE SEQUENCE</scope>
    <source>
        <strain evidence="3">MPI-CAGE-CH-0243</strain>
    </source>
</reference>
<sequence>MYVRASLRAWPWFCTSFGFAVGWVVCMSSRGREKGGNEDGDEDGDVDENGKRDVGRMRCDGMEWKWEWLCFSFNDR</sequence>
<evidence type="ECO:0000313" key="3">
    <source>
        <dbReference type="EMBL" id="KAH7126976.1"/>
    </source>
</evidence>